<name>S3CXZ1_GLAL2</name>
<evidence type="ECO:0000313" key="2">
    <source>
        <dbReference type="EMBL" id="EPE31202.1"/>
    </source>
</evidence>
<gene>
    <name evidence="2" type="ORF">GLAREA_04169</name>
</gene>
<dbReference type="Proteomes" id="UP000016922">
    <property type="component" value="Unassembled WGS sequence"/>
</dbReference>
<dbReference type="RefSeq" id="XP_008082613.1">
    <property type="nucleotide sequence ID" value="XM_008084422.1"/>
</dbReference>
<dbReference type="HOGENOM" id="CLU_946824_0_0_1"/>
<protein>
    <submittedName>
        <fullName evidence="2">Uncharacterized protein</fullName>
    </submittedName>
</protein>
<evidence type="ECO:0000256" key="1">
    <source>
        <dbReference type="SAM" id="MobiDB-lite"/>
    </source>
</evidence>
<dbReference type="GeneID" id="19463224"/>
<keyword evidence="3" id="KW-1185">Reference proteome</keyword>
<feature type="region of interest" description="Disordered" evidence="1">
    <location>
        <begin position="1"/>
        <end position="58"/>
    </location>
</feature>
<organism evidence="2 3">
    <name type="scientific">Glarea lozoyensis (strain ATCC 20868 / MF5171)</name>
    <dbReference type="NCBI Taxonomy" id="1116229"/>
    <lineage>
        <taxon>Eukaryota</taxon>
        <taxon>Fungi</taxon>
        <taxon>Dikarya</taxon>
        <taxon>Ascomycota</taxon>
        <taxon>Pezizomycotina</taxon>
        <taxon>Leotiomycetes</taxon>
        <taxon>Helotiales</taxon>
        <taxon>Helotiaceae</taxon>
        <taxon>Glarea</taxon>
    </lineage>
</organism>
<accession>S3CXZ1</accession>
<dbReference type="KEGG" id="glz:GLAREA_04169"/>
<proteinExistence type="predicted"/>
<sequence length="294" mass="33428">MSPRKRKTGADAAEEREGSPDLTRPMKKLRVNANSGSLKVSQTAGDDNGQHQSPSAPITAEAVVDLPRGKGKFARLPPEIVSIIIQYACCTHESSGTQLPDGSIQYRPRSPRLLFHTVLKLLAIVGHLREEILELFLTRKVELSPQATGVRFLQSLSPDEIARYIRDIRVPWCDPRPSDAFRILAKHSKLDYLQVELTLGDEVYKQYERVDSLQRCTGWNAIMSIRECKRVSVMIPLPNFVRDSELYVHFDSSSRTVRRHRVLLTTTCGWPKILTRGRRKENEESNIRSQTKTR</sequence>
<dbReference type="AlphaFoldDB" id="S3CXZ1"/>
<dbReference type="EMBL" id="KE145363">
    <property type="protein sequence ID" value="EPE31202.1"/>
    <property type="molecule type" value="Genomic_DNA"/>
</dbReference>
<evidence type="ECO:0000313" key="3">
    <source>
        <dbReference type="Proteomes" id="UP000016922"/>
    </source>
</evidence>
<feature type="compositionally biased region" description="Polar residues" evidence="1">
    <location>
        <begin position="32"/>
        <end position="56"/>
    </location>
</feature>
<reference evidence="2 3" key="1">
    <citation type="journal article" date="2013" name="BMC Genomics">
        <title>Genomics-driven discovery of the pneumocandin biosynthetic gene cluster in the fungus Glarea lozoyensis.</title>
        <authorList>
            <person name="Chen L."/>
            <person name="Yue Q."/>
            <person name="Zhang X."/>
            <person name="Xiang M."/>
            <person name="Wang C."/>
            <person name="Li S."/>
            <person name="Che Y."/>
            <person name="Ortiz-Lopez F.J."/>
            <person name="Bills G.F."/>
            <person name="Liu X."/>
            <person name="An Z."/>
        </authorList>
    </citation>
    <scope>NUCLEOTIDE SEQUENCE [LARGE SCALE GENOMIC DNA]</scope>
    <source>
        <strain evidence="3">ATCC 20868 / MF5171</strain>
    </source>
</reference>